<dbReference type="NCBIfam" id="NF001809">
    <property type="entry name" value="PRK00528.1"/>
    <property type="match status" value="1"/>
</dbReference>
<evidence type="ECO:0000256" key="4">
    <source>
        <dbReference type="ARBA" id="ARBA00022884"/>
    </source>
</evidence>
<dbReference type="Proteomes" id="UP000001029">
    <property type="component" value="Chromosome"/>
</dbReference>
<comment type="subunit">
    <text evidence="2 8">Part of the 50S ribosomal subunit.</text>
</comment>
<dbReference type="InterPro" id="IPR042105">
    <property type="entry name" value="Ribosomal_bL31_sf"/>
</dbReference>
<dbReference type="SUPFAM" id="SSF143800">
    <property type="entry name" value="L28p-like"/>
    <property type="match status" value="1"/>
</dbReference>
<dbReference type="PROSITE" id="PS01143">
    <property type="entry name" value="RIBOSOMAL_L31"/>
    <property type="match status" value="1"/>
</dbReference>
<feature type="binding site" evidence="8">
    <location>
        <position position="36"/>
    </location>
    <ligand>
        <name>Zn(2+)</name>
        <dbReference type="ChEBI" id="CHEBI:29105"/>
    </ligand>
</feature>
<dbReference type="HOGENOM" id="CLU_114306_1_0_0"/>
<keyword evidence="8" id="KW-0862">Zinc</keyword>
<comment type="similarity">
    <text evidence="1 8">Belongs to the bacterial ribosomal protein bL31 family. Type A subfamily.</text>
</comment>
<keyword evidence="10" id="KW-1185">Reference proteome</keyword>
<keyword evidence="6 8" id="KW-0687">Ribonucleoprotein</keyword>
<dbReference type="InterPro" id="IPR034704">
    <property type="entry name" value="Ribosomal_bL28/bL31-like_sf"/>
</dbReference>
<protein>
    <recommendedName>
        <fullName evidence="7 8">Large ribosomal subunit protein bL31</fullName>
    </recommendedName>
</protein>
<dbReference type="GO" id="GO:0005840">
    <property type="term" value="C:ribosome"/>
    <property type="evidence" value="ECO:0007669"/>
    <property type="project" value="UniProtKB-KW"/>
</dbReference>
<dbReference type="NCBIfam" id="TIGR00105">
    <property type="entry name" value="L31"/>
    <property type="match status" value="1"/>
</dbReference>
<keyword evidence="5 8" id="KW-0689">Ribosomal protein</keyword>
<dbReference type="RefSeq" id="WP_012415097.1">
    <property type="nucleotide sequence ID" value="NC_010644.1"/>
</dbReference>
<evidence type="ECO:0000256" key="2">
    <source>
        <dbReference type="ARBA" id="ARBA00011838"/>
    </source>
</evidence>
<gene>
    <name evidence="8" type="primary">rpmE</name>
    <name evidence="9" type="ordered locus">Emin_0929</name>
</gene>
<feature type="binding site" evidence="8">
    <location>
        <position position="18"/>
    </location>
    <ligand>
        <name>Zn(2+)</name>
        <dbReference type="ChEBI" id="CHEBI:29105"/>
    </ligand>
</feature>
<comment type="cofactor">
    <cofactor evidence="8">
        <name>Zn(2+)</name>
        <dbReference type="ChEBI" id="CHEBI:29105"/>
    </cofactor>
    <text evidence="8">Binds 1 zinc ion per subunit.</text>
</comment>
<dbReference type="Pfam" id="PF01197">
    <property type="entry name" value="Ribosomal_L31"/>
    <property type="match status" value="1"/>
</dbReference>
<dbReference type="Gene3D" id="4.10.830.30">
    <property type="entry name" value="Ribosomal protein L31"/>
    <property type="match status" value="1"/>
</dbReference>
<dbReference type="EMBL" id="CP001055">
    <property type="protein sequence ID" value="ACC98482.1"/>
    <property type="molecule type" value="Genomic_DNA"/>
</dbReference>
<comment type="function">
    <text evidence="8">Binds the 23S rRNA.</text>
</comment>
<keyword evidence="4 8" id="KW-0694">RNA-binding</keyword>
<dbReference type="GO" id="GO:0003735">
    <property type="term" value="F:structural constituent of ribosome"/>
    <property type="evidence" value="ECO:0007669"/>
    <property type="project" value="InterPro"/>
</dbReference>
<dbReference type="HAMAP" id="MF_00501">
    <property type="entry name" value="Ribosomal_bL31_1"/>
    <property type="match status" value="1"/>
</dbReference>
<evidence type="ECO:0000256" key="7">
    <source>
        <dbReference type="ARBA" id="ARBA00035687"/>
    </source>
</evidence>
<dbReference type="PANTHER" id="PTHR33280:SF1">
    <property type="entry name" value="LARGE RIBOSOMAL SUBUNIT PROTEIN BL31C"/>
    <property type="match status" value="1"/>
</dbReference>
<organism evidence="9 10">
    <name type="scientific">Elusimicrobium minutum (strain Pei191)</name>
    <dbReference type="NCBI Taxonomy" id="445932"/>
    <lineage>
        <taxon>Bacteria</taxon>
        <taxon>Pseudomonadati</taxon>
        <taxon>Elusimicrobiota</taxon>
        <taxon>Elusimicrobia</taxon>
        <taxon>Elusimicrobiales</taxon>
        <taxon>Elusimicrobiaceae</taxon>
        <taxon>Elusimicrobium</taxon>
    </lineage>
</organism>
<dbReference type="NCBIfam" id="NF000612">
    <property type="entry name" value="PRK00019.1"/>
    <property type="match status" value="1"/>
</dbReference>
<evidence type="ECO:0000256" key="6">
    <source>
        <dbReference type="ARBA" id="ARBA00023274"/>
    </source>
</evidence>
<evidence type="ECO:0000313" key="9">
    <source>
        <dbReference type="EMBL" id="ACC98482.1"/>
    </source>
</evidence>
<dbReference type="InterPro" id="IPR002150">
    <property type="entry name" value="Ribosomal_bL31"/>
</dbReference>
<reference evidence="9 10" key="1">
    <citation type="journal article" date="2009" name="Appl. Environ. Microbiol.">
        <title>Genomic analysis of 'Elusimicrobium minutum,' the first cultivated representative of the phylum 'Elusimicrobia' (formerly termite group 1).</title>
        <authorList>
            <person name="Herlemann D.P.R."/>
            <person name="Geissinger O."/>
            <person name="Ikeda-Ohtsubo W."/>
            <person name="Kunin V."/>
            <person name="Sun H."/>
            <person name="Lapidus A."/>
            <person name="Hugenholtz P."/>
            <person name="Brune A."/>
        </authorList>
    </citation>
    <scope>NUCLEOTIDE SEQUENCE [LARGE SCALE GENOMIC DNA]</scope>
    <source>
        <strain evidence="9 10">Pei191</strain>
    </source>
</reference>
<dbReference type="GO" id="GO:0019843">
    <property type="term" value="F:rRNA binding"/>
    <property type="evidence" value="ECO:0007669"/>
    <property type="project" value="UniProtKB-KW"/>
</dbReference>
<evidence type="ECO:0000256" key="8">
    <source>
        <dbReference type="HAMAP-Rule" id="MF_00501"/>
    </source>
</evidence>
<evidence type="ECO:0000313" key="10">
    <source>
        <dbReference type="Proteomes" id="UP000001029"/>
    </source>
</evidence>
<accession>B2KD86</accession>
<evidence type="ECO:0000256" key="1">
    <source>
        <dbReference type="ARBA" id="ARBA00009296"/>
    </source>
</evidence>
<dbReference type="STRING" id="445932.Emin_0929"/>
<dbReference type="InterPro" id="IPR027491">
    <property type="entry name" value="Ribosomal_bL31_A"/>
</dbReference>
<proteinExistence type="inferred from homology"/>
<dbReference type="KEGG" id="emi:Emin_0929"/>
<evidence type="ECO:0000256" key="5">
    <source>
        <dbReference type="ARBA" id="ARBA00022980"/>
    </source>
</evidence>
<dbReference type="GO" id="GO:0046872">
    <property type="term" value="F:metal ion binding"/>
    <property type="evidence" value="ECO:0007669"/>
    <property type="project" value="UniProtKB-KW"/>
</dbReference>
<sequence>MKEKIHPKYEQVEVVCACGAKFMTRSTMKTIKLDICSECHPFFTGKQKMLDTEGRVDKFNKKFAKTDGKIVSRKPKTEVKAKSKVKPVVKIKKIVVAGDEKKAAPVKKAKKEAAK</sequence>
<dbReference type="PANTHER" id="PTHR33280">
    <property type="entry name" value="50S RIBOSOMAL PROTEIN L31, CHLOROPLASTIC"/>
    <property type="match status" value="1"/>
</dbReference>
<dbReference type="AlphaFoldDB" id="B2KD86"/>
<dbReference type="GO" id="GO:0006412">
    <property type="term" value="P:translation"/>
    <property type="evidence" value="ECO:0007669"/>
    <property type="project" value="UniProtKB-UniRule"/>
</dbReference>
<name>B2KD86_ELUMP</name>
<evidence type="ECO:0000256" key="3">
    <source>
        <dbReference type="ARBA" id="ARBA00022730"/>
    </source>
</evidence>
<keyword evidence="8" id="KW-0479">Metal-binding</keyword>
<feature type="binding site" evidence="8">
    <location>
        <position position="39"/>
    </location>
    <ligand>
        <name>Zn(2+)</name>
        <dbReference type="ChEBI" id="CHEBI:29105"/>
    </ligand>
</feature>
<feature type="binding site" evidence="8">
    <location>
        <position position="16"/>
    </location>
    <ligand>
        <name>Zn(2+)</name>
        <dbReference type="ChEBI" id="CHEBI:29105"/>
    </ligand>
</feature>
<keyword evidence="3 8" id="KW-0699">rRNA-binding</keyword>
<dbReference type="OrthoDB" id="9803251at2"/>
<dbReference type="GO" id="GO:1990904">
    <property type="term" value="C:ribonucleoprotein complex"/>
    <property type="evidence" value="ECO:0007669"/>
    <property type="project" value="UniProtKB-KW"/>
</dbReference>
<dbReference type="PRINTS" id="PR01249">
    <property type="entry name" value="RIBOSOMALL31"/>
</dbReference>